<evidence type="ECO:0000313" key="2">
    <source>
        <dbReference type="Proteomes" id="UP000193067"/>
    </source>
</evidence>
<protein>
    <submittedName>
        <fullName evidence="1">Uncharacterized protein</fullName>
    </submittedName>
</protein>
<evidence type="ECO:0000313" key="1">
    <source>
        <dbReference type="EMBL" id="OSD08713.1"/>
    </source>
</evidence>
<dbReference type="Proteomes" id="UP000193067">
    <property type="component" value="Unassembled WGS sequence"/>
</dbReference>
<dbReference type="AlphaFoldDB" id="A0A1Y2J736"/>
<proteinExistence type="predicted"/>
<sequence>MLRSCCLWPCLLGECGYEWSGLASLRTTSSTRTPATNTYQSSCSMDKYGTERQEMKTCVVASRAYAALRTLSHRHCRSPVESYTGLGLLPQGEPGLGNLE</sequence>
<gene>
    <name evidence="1" type="ORF">PYCCODRAFT_47881</name>
</gene>
<dbReference type="EMBL" id="KZ084086">
    <property type="protein sequence ID" value="OSD08713.1"/>
    <property type="molecule type" value="Genomic_DNA"/>
</dbReference>
<reference evidence="1 2" key="1">
    <citation type="journal article" date="2015" name="Biotechnol. Biofuels">
        <title>Enhanced degradation of softwood versus hardwood by the white-rot fungus Pycnoporus coccineus.</title>
        <authorList>
            <person name="Couturier M."/>
            <person name="Navarro D."/>
            <person name="Chevret D."/>
            <person name="Henrissat B."/>
            <person name="Piumi F."/>
            <person name="Ruiz-Duenas F.J."/>
            <person name="Martinez A.T."/>
            <person name="Grigoriev I.V."/>
            <person name="Riley R."/>
            <person name="Lipzen A."/>
            <person name="Berrin J.G."/>
            <person name="Master E.R."/>
            <person name="Rosso M.N."/>
        </authorList>
    </citation>
    <scope>NUCLEOTIDE SEQUENCE [LARGE SCALE GENOMIC DNA]</scope>
    <source>
        <strain evidence="1 2">BRFM310</strain>
    </source>
</reference>
<name>A0A1Y2J736_TRAC3</name>
<organism evidence="1 2">
    <name type="scientific">Trametes coccinea (strain BRFM310)</name>
    <name type="common">Pycnoporus coccineus</name>
    <dbReference type="NCBI Taxonomy" id="1353009"/>
    <lineage>
        <taxon>Eukaryota</taxon>
        <taxon>Fungi</taxon>
        <taxon>Dikarya</taxon>
        <taxon>Basidiomycota</taxon>
        <taxon>Agaricomycotina</taxon>
        <taxon>Agaricomycetes</taxon>
        <taxon>Polyporales</taxon>
        <taxon>Polyporaceae</taxon>
        <taxon>Trametes</taxon>
    </lineage>
</organism>
<accession>A0A1Y2J736</accession>
<keyword evidence="2" id="KW-1185">Reference proteome</keyword>